<dbReference type="NCBIfam" id="TIGR00072">
    <property type="entry name" value="hydrog_prot"/>
    <property type="match status" value="1"/>
</dbReference>
<keyword evidence="2" id="KW-0645">Protease</keyword>
<keyword evidence="4" id="KW-1185">Reference proteome</keyword>
<gene>
    <name evidence="1" type="ORF">Ga0074115_10450</name>
    <name evidence="2" type="ORF">Ga0076813_169322</name>
</gene>
<dbReference type="RefSeq" id="WP_232432904.1">
    <property type="nucleotide sequence ID" value="NZ_KQ556877.1"/>
</dbReference>
<sequence>MRVIAVGSPFGADRVAWHAAEWLGAELPDVEVVCLDRPGSALIPWLEESVVLLDALRAEGRPGQIRRLDLAELADPGQINAVHGFGVAQALALAQALGELPQRLLLLGIVIDAATPSPPELDGAALLAQLEAWQRGRY</sequence>
<dbReference type="GO" id="GO:0006508">
    <property type="term" value="P:proteolysis"/>
    <property type="evidence" value="ECO:0007669"/>
    <property type="project" value="UniProtKB-KW"/>
</dbReference>
<dbReference type="InterPro" id="IPR023430">
    <property type="entry name" value="Pept_HybD-like_dom_sf"/>
</dbReference>
<protein>
    <submittedName>
        <fullName evidence="2">Hydrogenase maturation protease</fullName>
    </submittedName>
</protein>
<dbReference type="Pfam" id="PF01750">
    <property type="entry name" value="HycI"/>
    <property type="match status" value="1"/>
</dbReference>
<proteinExistence type="predicted"/>
<dbReference type="STRING" id="54398.Ga0074115_10450"/>
<dbReference type="InterPro" id="IPR000671">
    <property type="entry name" value="Peptidase_A31"/>
</dbReference>
<reference evidence="3 4" key="1">
    <citation type="submission" date="2015-11" db="EMBL/GenBank/DDBJ databases">
        <title>The genome of Candidatus Endoriftia persephone in Ridgeia piscesae and population structure of the North Eastern Pacific vestimentiferan symbionts.</title>
        <authorList>
            <person name="Perez M."/>
            <person name="Juniper K.S."/>
        </authorList>
    </citation>
    <scope>NUCLEOTIDE SEQUENCE [LARGE SCALE GENOMIC DNA]</scope>
    <source>
        <strain evidence="2">Ind10</strain>
        <strain evidence="1">Ind11</strain>
    </source>
</reference>
<organism evidence="2 3">
    <name type="scientific">endosymbiont of Ridgeia piscesae</name>
    <dbReference type="NCBI Taxonomy" id="54398"/>
    <lineage>
        <taxon>Bacteria</taxon>
        <taxon>Pseudomonadati</taxon>
        <taxon>Pseudomonadota</taxon>
        <taxon>Gammaproteobacteria</taxon>
        <taxon>sulfur-oxidizing symbionts</taxon>
    </lineage>
</organism>
<dbReference type="EMBL" id="LMXI01000001">
    <property type="protein sequence ID" value="KRT60319.1"/>
    <property type="molecule type" value="Genomic_DNA"/>
</dbReference>
<dbReference type="GO" id="GO:0008047">
    <property type="term" value="F:enzyme activator activity"/>
    <property type="evidence" value="ECO:0007669"/>
    <property type="project" value="InterPro"/>
</dbReference>
<dbReference type="EMBL" id="LDXT01000092">
    <property type="protein sequence ID" value="KRT54289.1"/>
    <property type="molecule type" value="Genomic_DNA"/>
</dbReference>
<comment type="caution">
    <text evidence="2">The sequence shown here is derived from an EMBL/GenBank/DDBJ whole genome shotgun (WGS) entry which is preliminary data.</text>
</comment>
<dbReference type="GO" id="GO:0008233">
    <property type="term" value="F:peptidase activity"/>
    <property type="evidence" value="ECO:0007669"/>
    <property type="project" value="UniProtKB-KW"/>
</dbReference>
<evidence type="ECO:0000313" key="4">
    <source>
        <dbReference type="Proteomes" id="UP000051634"/>
    </source>
</evidence>
<dbReference type="SUPFAM" id="SSF53163">
    <property type="entry name" value="HybD-like"/>
    <property type="match status" value="1"/>
</dbReference>
<keyword evidence="2" id="KW-0378">Hydrolase</keyword>
<evidence type="ECO:0000313" key="1">
    <source>
        <dbReference type="EMBL" id="KRT54289.1"/>
    </source>
</evidence>
<accession>A0A0T5ZBU1</accession>
<dbReference type="Proteomes" id="UP000051634">
    <property type="component" value="Unassembled WGS sequence"/>
</dbReference>
<evidence type="ECO:0000313" key="2">
    <source>
        <dbReference type="EMBL" id="KRT60319.1"/>
    </source>
</evidence>
<name>A0A0T5ZBU1_9GAMM</name>
<dbReference type="Proteomes" id="UP000051276">
    <property type="component" value="Unassembled WGS sequence"/>
</dbReference>
<evidence type="ECO:0000313" key="3">
    <source>
        <dbReference type="Proteomes" id="UP000051276"/>
    </source>
</evidence>
<dbReference type="AlphaFoldDB" id="A0A0T5ZBU1"/>
<dbReference type="Gene3D" id="3.40.50.1450">
    <property type="entry name" value="HybD-like"/>
    <property type="match status" value="1"/>
</dbReference>